<organism evidence="1">
    <name type="scientific">Marseillevirus LCMAC202</name>
    <dbReference type="NCBI Taxonomy" id="2506606"/>
    <lineage>
        <taxon>Viruses</taxon>
        <taxon>Varidnaviria</taxon>
        <taxon>Bamfordvirae</taxon>
        <taxon>Nucleocytoviricota</taxon>
        <taxon>Megaviricetes</taxon>
        <taxon>Pimascovirales</taxon>
        <taxon>Pimascovirales incertae sedis</taxon>
        <taxon>Marseilleviridae</taxon>
    </lineage>
</organism>
<name>A0A481YZJ8_9VIRU</name>
<gene>
    <name evidence="1" type="ORF">LCMAC202_02470</name>
</gene>
<dbReference type="EMBL" id="MK500371">
    <property type="protein sequence ID" value="QBK87886.1"/>
    <property type="molecule type" value="Genomic_DNA"/>
</dbReference>
<evidence type="ECO:0000313" key="1">
    <source>
        <dbReference type="EMBL" id="QBK87886.1"/>
    </source>
</evidence>
<sequence length="320" mass="36767">MSSRAIANTTKPVDELLQVDALTPISNNPNYKFGCFTPSQSLLSFTAYQLWDWCGDCGINSASPETLIDCFDILSHSSGVLCYRLKSKLPDKPTIVDIYATFFQDIVLYDPMENLIYSAKDAPNKCRRGQLLDHFNILTAQKDRYEKDIAYLNKVLADNAEEVQKDIAYLNKVLADNAEEIQKDIAYLNKEDNTEEEVQKVVDEFPVRFKTLAAQQDRNEKDIAHLNKALADNAAHVQQLFEEIQKFHYENYGDKDKTVTVVITHEKSGELYVMEPYTSITEDDWRKNHMKPETTLYRRTKVHGLRLLAPAKSSIMKSWY</sequence>
<proteinExistence type="predicted"/>
<reference evidence="1" key="1">
    <citation type="journal article" date="2019" name="MBio">
        <title>Virus Genomes from Deep Sea Sediments Expand the Ocean Megavirome and Support Independent Origins of Viral Gigantism.</title>
        <authorList>
            <person name="Backstrom D."/>
            <person name="Yutin N."/>
            <person name="Jorgensen S.L."/>
            <person name="Dharamshi J."/>
            <person name="Homa F."/>
            <person name="Zaremba-Niedwiedzka K."/>
            <person name="Spang A."/>
            <person name="Wolf Y.I."/>
            <person name="Koonin E.V."/>
            <person name="Ettema T.J."/>
        </authorList>
    </citation>
    <scope>NUCLEOTIDE SEQUENCE</scope>
</reference>
<accession>A0A481YZJ8</accession>
<protein>
    <submittedName>
        <fullName evidence="1">Uncharacterized protein</fullName>
    </submittedName>
</protein>